<feature type="region of interest" description="Disordered" evidence="1">
    <location>
        <begin position="41"/>
        <end position="174"/>
    </location>
</feature>
<feature type="domain" description="CBF1-interacting co-repressor CIR N-terminal" evidence="2">
    <location>
        <begin position="25"/>
        <end position="61"/>
    </location>
</feature>
<evidence type="ECO:0000259" key="2">
    <source>
        <dbReference type="SMART" id="SM01083"/>
    </source>
</evidence>
<sequence>MPTSTETVATVSVSDFHRHLLGKKSWNVYNADNVARVRRDEAAAKAAEEAEEQRMQEIDAERRLAILRGEKPLPPSTEENSETAVSTERSSAGSGRPRRKRKREGEDDTDFELRLARERAEPASSAIEQVSQKVSSSSAPIVDRRGHFDLFGDEKSRAHAEKNEEVEREAKKKKQDFEDQFTMRLANAAGKDGLVKKPWYSKGDADGLAQTLKDVWGNDDPRRKKRDTDRIAASDPLAMMKKGASRVRELKQERRKIQEERDEDLRQMRREDRRQERHRRRHGEHSRHRSTSPDSSRRRRRSRDGRDYGHDRHRDRDRDRERKSSHHQHRHHSDGRSDGRGSRPREQRHDRNGHNS</sequence>
<accession>A0A9P7QES1</accession>
<comment type="caution">
    <text evidence="3">The sequence shown here is derived from an EMBL/GenBank/DDBJ whole genome shotgun (WGS) entry which is preliminary data.</text>
</comment>
<feature type="compositionally biased region" description="Basic and acidic residues" evidence="1">
    <location>
        <begin position="334"/>
        <end position="356"/>
    </location>
</feature>
<dbReference type="SMART" id="SM01083">
    <property type="entry name" value="Cir_N"/>
    <property type="match status" value="1"/>
</dbReference>
<dbReference type="PANTHER" id="PTHR22093:SF0">
    <property type="entry name" value="LEUKOCYTE RECEPTOR CLUSTER MEMBER 1"/>
    <property type="match status" value="1"/>
</dbReference>
<proteinExistence type="predicted"/>
<dbReference type="InterPro" id="IPR039875">
    <property type="entry name" value="LENG1-like"/>
</dbReference>
<dbReference type="Proteomes" id="UP000707071">
    <property type="component" value="Unassembled WGS sequence"/>
</dbReference>
<dbReference type="Pfam" id="PF10197">
    <property type="entry name" value="Cir_N"/>
    <property type="match status" value="1"/>
</dbReference>
<feature type="compositionally biased region" description="Basic and acidic residues" evidence="1">
    <location>
        <begin position="246"/>
        <end position="275"/>
    </location>
</feature>
<feature type="compositionally biased region" description="Basic and acidic residues" evidence="1">
    <location>
        <begin position="111"/>
        <end position="121"/>
    </location>
</feature>
<name>A0A9P7QES1_9HYPO</name>
<feature type="compositionally biased region" description="Basic and acidic residues" evidence="1">
    <location>
        <begin position="219"/>
        <end position="232"/>
    </location>
</feature>
<organism evidence="3 4">
    <name type="scientific">Claviceps aff. purpurea</name>
    <dbReference type="NCBI Taxonomy" id="1967640"/>
    <lineage>
        <taxon>Eukaryota</taxon>
        <taxon>Fungi</taxon>
        <taxon>Dikarya</taxon>
        <taxon>Ascomycota</taxon>
        <taxon>Pezizomycotina</taxon>
        <taxon>Sordariomycetes</taxon>
        <taxon>Hypocreomycetidae</taxon>
        <taxon>Hypocreales</taxon>
        <taxon>Clavicipitaceae</taxon>
        <taxon>Claviceps</taxon>
    </lineage>
</organism>
<reference evidence="3 4" key="1">
    <citation type="journal article" date="2020" name="bioRxiv">
        <title>Whole genome comparisons of ergot fungi reveals the divergence and evolution of species within the genus Claviceps are the result of varying mechanisms driving genome evolution and host range expansion.</title>
        <authorList>
            <person name="Wyka S.A."/>
            <person name="Mondo S.J."/>
            <person name="Liu M."/>
            <person name="Dettman J."/>
            <person name="Nalam V."/>
            <person name="Broders K.D."/>
        </authorList>
    </citation>
    <scope>NUCLEOTIDE SEQUENCE [LARGE SCALE GENOMIC DNA]</scope>
    <source>
        <strain evidence="3 4">Clav52</strain>
    </source>
</reference>
<dbReference type="InterPro" id="IPR019339">
    <property type="entry name" value="CIR_N_dom"/>
</dbReference>
<dbReference type="EMBL" id="SRRH01000268">
    <property type="protein sequence ID" value="KAG6292657.1"/>
    <property type="molecule type" value="Genomic_DNA"/>
</dbReference>
<protein>
    <recommendedName>
        <fullName evidence="2">CBF1-interacting co-repressor CIR N-terminal domain-containing protein</fullName>
    </recommendedName>
</protein>
<feature type="compositionally biased region" description="Basic residues" evidence="1">
    <location>
        <begin position="276"/>
        <end position="290"/>
    </location>
</feature>
<feature type="compositionally biased region" description="Basic and acidic residues" evidence="1">
    <location>
        <begin position="304"/>
        <end position="322"/>
    </location>
</feature>
<dbReference type="PANTHER" id="PTHR22093">
    <property type="entry name" value="LEUKOCYTE RECEPTOR CLUSTER LRC MEMBER 1"/>
    <property type="match status" value="1"/>
</dbReference>
<feature type="region of interest" description="Disordered" evidence="1">
    <location>
        <begin position="188"/>
        <end position="356"/>
    </location>
</feature>
<feature type="compositionally biased region" description="Polar residues" evidence="1">
    <location>
        <begin position="126"/>
        <end position="139"/>
    </location>
</feature>
<feature type="compositionally biased region" description="Basic and acidic residues" evidence="1">
    <location>
        <begin position="41"/>
        <end position="71"/>
    </location>
</feature>
<evidence type="ECO:0000313" key="4">
    <source>
        <dbReference type="Proteomes" id="UP000707071"/>
    </source>
</evidence>
<keyword evidence="4" id="KW-1185">Reference proteome</keyword>
<dbReference type="AlphaFoldDB" id="A0A9P7QES1"/>
<feature type="compositionally biased region" description="Basic and acidic residues" evidence="1">
    <location>
        <begin position="142"/>
        <end position="170"/>
    </location>
</feature>
<feature type="compositionally biased region" description="Basic residues" evidence="1">
    <location>
        <begin position="323"/>
        <end position="333"/>
    </location>
</feature>
<evidence type="ECO:0000313" key="3">
    <source>
        <dbReference type="EMBL" id="KAG6292657.1"/>
    </source>
</evidence>
<evidence type="ECO:0000256" key="1">
    <source>
        <dbReference type="SAM" id="MobiDB-lite"/>
    </source>
</evidence>
<gene>
    <name evidence="3" type="ORF">E4U09_003317</name>
</gene>